<keyword evidence="6 7" id="KW-0472">Membrane</keyword>
<evidence type="ECO:0000256" key="6">
    <source>
        <dbReference type="ARBA" id="ARBA00023136"/>
    </source>
</evidence>
<feature type="transmembrane region" description="Helical" evidence="7">
    <location>
        <begin position="146"/>
        <end position="168"/>
    </location>
</feature>
<dbReference type="PANTHER" id="PTHR23513:SF9">
    <property type="entry name" value="ENTEROBACTIN EXPORTER ENTS"/>
    <property type="match status" value="1"/>
</dbReference>
<feature type="transmembrane region" description="Helical" evidence="7">
    <location>
        <begin position="119"/>
        <end position="140"/>
    </location>
</feature>
<dbReference type="GO" id="GO:0005886">
    <property type="term" value="C:plasma membrane"/>
    <property type="evidence" value="ECO:0007669"/>
    <property type="project" value="UniProtKB-SubCell"/>
</dbReference>
<evidence type="ECO:0000256" key="3">
    <source>
        <dbReference type="ARBA" id="ARBA00022475"/>
    </source>
</evidence>
<feature type="transmembrane region" description="Helical" evidence="7">
    <location>
        <begin position="295"/>
        <end position="318"/>
    </location>
</feature>
<name>A0A1D8B491_9ACTO</name>
<accession>A0A1D8B491</accession>
<feature type="transmembrane region" description="Helical" evidence="7">
    <location>
        <begin position="262"/>
        <end position="283"/>
    </location>
</feature>
<dbReference type="OrthoDB" id="69054at2"/>
<dbReference type="Proteomes" id="UP000095214">
    <property type="component" value="Chromosome"/>
</dbReference>
<keyword evidence="5 7" id="KW-1133">Transmembrane helix</keyword>
<keyword evidence="9" id="KW-1185">Reference proteome</keyword>
<dbReference type="KEGG" id="phon:BH719_08920"/>
<dbReference type="SUPFAM" id="SSF103473">
    <property type="entry name" value="MFS general substrate transporter"/>
    <property type="match status" value="1"/>
</dbReference>
<dbReference type="CDD" id="cd06173">
    <property type="entry name" value="MFS_MefA_like"/>
    <property type="match status" value="1"/>
</dbReference>
<evidence type="ECO:0000256" key="1">
    <source>
        <dbReference type="ARBA" id="ARBA00004429"/>
    </source>
</evidence>
<evidence type="ECO:0000256" key="5">
    <source>
        <dbReference type="ARBA" id="ARBA00022989"/>
    </source>
</evidence>
<dbReference type="Pfam" id="PF05977">
    <property type="entry name" value="MFS_3"/>
    <property type="match status" value="1"/>
</dbReference>
<keyword evidence="3" id="KW-1003">Cell membrane</keyword>
<feature type="transmembrane region" description="Helical" evidence="7">
    <location>
        <begin position="215"/>
        <end position="232"/>
    </location>
</feature>
<feature type="transmembrane region" description="Helical" evidence="7">
    <location>
        <begin position="51"/>
        <end position="78"/>
    </location>
</feature>
<dbReference type="InterPro" id="IPR036259">
    <property type="entry name" value="MFS_trans_sf"/>
</dbReference>
<feature type="transmembrane region" description="Helical" evidence="7">
    <location>
        <begin position="189"/>
        <end position="209"/>
    </location>
</feature>
<feature type="transmembrane region" description="Helical" evidence="7">
    <location>
        <begin position="416"/>
        <end position="437"/>
    </location>
</feature>
<feature type="transmembrane region" description="Helical" evidence="7">
    <location>
        <begin position="90"/>
        <end position="112"/>
    </location>
</feature>
<sequence>MIENRTAWSALDAPSTLTSEKRHATLVQMTQDTSSAPAPVSASGRPLAPNWWWVVATIWSGQAFSVITSGASGWAIIWHVTTTEGSALKLALVMALSQLPLGLLAPLGGLAADRYNRRAVMIVSDLGAGSMSLALAVLAWFGHGDFALICVFAALRSCFQAFHFPAMSAAMPMLVPEKHLMRINTLDQAISAVSSIGAPAIGIALYSAFGLPFTLGLEFTGALLAVAGLALARIPSVEAEMPPTVMGQIRQGWAALSANRGLVVLIAALTIGMMVFAAIQAVYPLMAKQHFGADGGMVSLAEAITGSCMLAGALIMMAWGGGKRLALLMGCATLVVAPPIASIGFLPPGGFWALVALMGFACVFLAWFHAPLMTLIQRHAGEDKAGRALGFFQMMIGLAVPVGVALGGAIAERTGVPALFTATGLVFGALGAFMCAAPSVRALDAPAPSAGRPQ</sequence>
<dbReference type="InterPro" id="IPR010290">
    <property type="entry name" value="TM_effector"/>
</dbReference>
<proteinExistence type="predicted"/>
<dbReference type="PANTHER" id="PTHR23513">
    <property type="entry name" value="INTEGRAL MEMBRANE EFFLUX PROTEIN-RELATED"/>
    <property type="match status" value="1"/>
</dbReference>
<keyword evidence="4 7" id="KW-0812">Transmembrane</keyword>
<evidence type="ECO:0000313" key="8">
    <source>
        <dbReference type="EMBL" id="AOS47936.1"/>
    </source>
</evidence>
<dbReference type="AlphaFoldDB" id="A0A1D8B491"/>
<feature type="transmembrane region" description="Helical" evidence="7">
    <location>
        <begin position="388"/>
        <end position="410"/>
    </location>
</feature>
<reference evidence="8 9" key="1">
    <citation type="submission" date="2016-09" db="EMBL/GenBank/DDBJ databases">
        <title>Complete genome sequence of Actinomyces hongkongensis HKU8.</title>
        <authorList>
            <person name="Gao Y.-X."/>
            <person name="Zhou Y.-Y."/>
            <person name="Xie Y."/>
            <person name="Wang M."/>
            <person name="Wang S.-J."/>
            <person name="Shen S.-G."/>
        </authorList>
    </citation>
    <scope>NUCLEOTIDE SEQUENCE [LARGE SCALE GENOMIC DNA]</scope>
    <source>
        <strain evidence="8 9">HKU8</strain>
    </source>
</reference>
<evidence type="ECO:0000256" key="7">
    <source>
        <dbReference type="SAM" id="Phobius"/>
    </source>
</evidence>
<gene>
    <name evidence="8" type="ORF">BH719_08920</name>
</gene>
<organism evidence="8 9">
    <name type="scientific">Pauljensenia hongkongensis</name>
    <dbReference type="NCBI Taxonomy" id="178339"/>
    <lineage>
        <taxon>Bacteria</taxon>
        <taxon>Bacillati</taxon>
        <taxon>Actinomycetota</taxon>
        <taxon>Actinomycetes</taxon>
        <taxon>Actinomycetales</taxon>
        <taxon>Actinomycetaceae</taxon>
        <taxon>Pauljensenia</taxon>
    </lineage>
</organism>
<dbReference type="EMBL" id="CP017298">
    <property type="protein sequence ID" value="AOS47936.1"/>
    <property type="molecule type" value="Genomic_DNA"/>
</dbReference>
<dbReference type="Gene3D" id="1.20.1250.20">
    <property type="entry name" value="MFS general substrate transporter like domains"/>
    <property type="match status" value="1"/>
</dbReference>
<evidence type="ECO:0000256" key="4">
    <source>
        <dbReference type="ARBA" id="ARBA00022692"/>
    </source>
</evidence>
<feature type="transmembrane region" description="Helical" evidence="7">
    <location>
        <begin position="325"/>
        <end position="345"/>
    </location>
</feature>
<feature type="transmembrane region" description="Helical" evidence="7">
    <location>
        <begin position="351"/>
        <end position="376"/>
    </location>
</feature>
<comment type="subcellular location">
    <subcellularLocation>
        <location evidence="1">Cell inner membrane</location>
        <topology evidence="1">Multi-pass membrane protein</topology>
    </subcellularLocation>
</comment>
<evidence type="ECO:0000256" key="2">
    <source>
        <dbReference type="ARBA" id="ARBA00022448"/>
    </source>
</evidence>
<protein>
    <submittedName>
        <fullName evidence="8">MFS transporter</fullName>
    </submittedName>
</protein>
<keyword evidence="2" id="KW-0813">Transport</keyword>
<evidence type="ECO:0000313" key="9">
    <source>
        <dbReference type="Proteomes" id="UP000095214"/>
    </source>
</evidence>